<proteinExistence type="predicted"/>
<dbReference type="Pfam" id="PF00010">
    <property type="entry name" value="HLH"/>
    <property type="match status" value="1"/>
</dbReference>
<dbReference type="InterPro" id="IPR052099">
    <property type="entry name" value="Regulatory_TF_Diverse"/>
</dbReference>
<dbReference type="Proteomes" id="UP000590412">
    <property type="component" value="Unassembled WGS sequence"/>
</dbReference>
<dbReference type="Gene3D" id="4.10.280.10">
    <property type="entry name" value="Helix-loop-helix DNA-binding domain"/>
    <property type="match status" value="1"/>
</dbReference>
<dbReference type="InterPro" id="IPR011598">
    <property type="entry name" value="bHLH_dom"/>
</dbReference>
<dbReference type="PROSITE" id="PS50888">
    <property type="entry name" value="BHLH"/>
    <property type="match status" value="1"/>
</dbReference>
<feature type="compositionally biased region" description="Low complexity" evidence="1">
    <location>
        <begin position="40"/>
        <end position="49"/>
    </location>
</feature>
<evidence type="ECO:0000256" key="1">
    <source>
        <dbReference type="SAM" id="MobiDB-lite"/>
    </source>
</evidence>
<feature type="compositionally biased region" description="Polar residues" evidence="1">
    <location>
        <begin position="50"/>
        <end position="70"/>
    </location>
</feature>
<reference evidence="3" key="1">
    <citation type="submission" date="2020-03" db="EMBL/GenBank/DDBJ databases">
        <title>FDA dAtabase for Regulatory Grade micrObial Sequences (FDA-ARGOS): Supporting development and validation of Infectious Disease Dx tests.</title>
        <authorList>
            <person name="Campos J."/>
            <person name="Goldberg B."/>
            <person name="Tallon L."/>
            <person name="Sadzewicz L."/>
            <person name="Vavikolanu K."/>
            <person name="Mehta A."/>
            <person name="Aluvathingal J."/>
            <person name="Nadendla S."/>
            <person name="Nandy P."/>
            <person name="Geyer C."/>
            <person name="Yan Y."/>
            <person name="Sichtig H."/>
        </authorList>
    </citation>
    <scope>NUCLEOTIDE SEQUENCE [LARGE SCALE GENOMIC DNA]</scope>
    <source>
        <strain evidence="3">FDAARGOS_652</strain>
    </source>
</reference>
<dbReference type="GO" id="GO:0003677">
    <property type="term" value="F:DNA binding"/>
    <property type="evidence" value="ECO:0007669"/>
    <property type="project" value="UniProtKB-KW"/>
</dbReference>
<feature type="compositionally biased region" description="Low complexity" evidence="1">
    <location>
        <begin position="77"/>
        <end position="95"/>
    </location>
</feature>
<dbReference type="SUPFAM" id="SSF47459">
    <property type="entry name" value="HLH, helix-loop-helix DNA-binding domain"/>
    <property type="match status" value="1"/>
</dbReference>
<feature type="compositionally biased region" description="Pro residues" evidence="1">
    <location>
        <begin position="475"/>
        <end position="484"/>
    </location>
</feature>
<comment type="caution">
    <text evidence="3">The sequence shown here is derived from an EMBL/GenBank/DDBJ whole genome shotgun (WGS) entry which is preliminary data.</text>
</comment>
<evidence type="ECO:0000313" key="4">
    <source>
        <dbReference type="Proteomes" id="UP000590412"/>
    </source>
</evidence>
<feature type="region of interest" description="Disordered" evidence="1">
    <location>
        <begin position="387"/>
        <end position="488"/>
    </location>
</feature>
<name>A0A8X7NIC8_CANPA</name>
<feature type="domain" description="BHLH" evidence="2">
    <location>
        <begin position="506"/>
        <end position="630"/>
    </location>
</feature>
<sequence>MYDNEHQQILEQQLQQQQQQQQHQQEQDQLQLHGHHDSQQHQYSGQQPQMYHSSPVPQQQQQECTPTPSLQHYRHTNAANCSQNQDDNQSLSSNSTEPQHSPSSMQLQMKQEQQCRQPQPYPVKIEENPCFVSSDNLMKDDTIDNNRCNEFPDDFDFTLHPAFPQYMTNGRAKALSLPSSTSITNEYQQNNFNYRELPSNTEYLGDEVAPFATTTDAATVINYNQLEGDLPISAHDVDGNQFQQQSFIGNGAMVFNGGAQNGFESNMVNNGIQEQEFARVSPNTPLGSPLTVQTTPTSSKVTSQNNGNFVSNLAGVNSCNQQGDLSSNGSLDEESNNSFQAHTPTGNEFNMSTSSVSSASALSATQHNGIATITKARLQNFTINRSNSVSPSLSPLNNESRQLSATPSALPPSLSSRAQSTTRQKRRKLPAGNSKDIKQEGDSTTSTLNSFRSTQDAPPTVPSPGNTYTSAINTIPPPPPPPPATSTTITASSASLLRRGHIGRPRVKSAHNVIEQRYRNKINNKFNALQESVPTLKVLLLRKIQEKQRQLLQRQNGDLDVSSCNGAASAAAAGDESLSDNDDINNFDGMDLSILDDKEIEQIDLEGLEPARKLNKGTILAKSIEYIKFLESKNDKLKQDNEALLEKAKMLGVDFDEEEVKESKME</sequence>
<gene>
    <name evidence="3" type="ORF">FOB60_005412</name>
</gene>
<dbReference type="PANTHER" id="PTHR47336:SF2">
    <property type="entry name" value="TRANSCRIPTION FACTOR HMS1-RELATED"/>
    <property type="match status" value="1"/>
</dbReference>
<dbReference type="InterPro" id="IPR036638">
    <property type="entry name" value="HLH_DNA-bd_sf"/>
</dbReference>
<feature type="compositionally biased region" description="Polar residues" evidence="1">
    <location>
        <begin position="320"/>
        <end position="351"/>
    </location>
</feature>
<organism evidence="3 4">
    <name type="scientific">Candida parapsilosis</name>
    <name type="common">Yeast</name>
    <dbReference type="NCBI Taxonomy" id="5480"/>
    <lineage>
        <taxon>Eukaryota</taxon>
        <taxon>Fungi</taxon>
        <taxon>Dikarya</taxon>
        <taxon>Ascomycota</taxon>
        <taxon>Saccharomycotina</taxon>
        <taxon>Pichiomycetes</taxon>
        <taxon>Debaryomycetaceae</taxon>
        <taxon>Candida/Lodderomyces clade</taxon>
        <taxon>Candida</taxon>
    </lineage>
</organism>
<accession>A0A8X7NIC8</accession>
<feature type="compositionally biased region" description="Polar residues" evidence="1">
    <location>
        <begin position="96"/>
        <end position="117"/>
    </location>
</feature>
<dbReference type="OrthoDB" id="2133190at2759"/>
<feature type="region of interest" description="Disordered" evidence="1">
    <location>
        <begin position="1"/>
        <end position="119"/>
    </location>
</feature>
<dbReference type="EMBL" id="JABWAB010000011">
    <property type="protein sequence ID" value="KAF6044319.1"/>
    <property type="molecule type" value="Genomic_DNA"/>
</dbReference>
<evidence type="ECO:0000313" key="3">
    <source>
        <dbReference type="EMBL" id="KAF6044319.1"/>
    </source>
</evidence>
<feature type="region of interest" description="Disordered" evidence="1">
    <location>
        <begin position="320"/>
        <end position="353"/>
    </location>
</feature>
<keyword evidence="3" id="KW-0238">DNA-binding</keyword>
<evidence type="ECO:0000259" key="2">
    <source>
        <dbReference type="PROSITE" id="PS50888"/>
    </source>
</evidence>
<dbReference type="SMART" id="SM00353">
    <property type="entry name" value="HLH"/>
    <property type="match status" value="1"/>
</dbReference>
<feature type="compositionally biased region" description="Low complexity" evidence="1">
    <location>
        <begin position="9"/>
        <end position="32"/>
    </location>
</feature>
<dbReference type="GO" id="GO:0046983">
    <property type="term" value="F:protein dimerization activity"/>
    <property type="evidence" value="ECO:0007669"/>
    <property type="project" value="InterPro"/>
</dbReference>
<feature type="compositionally biased region" description="Polar residues" evidence="1">
    <location>
        <begin position="442"/>
        <end position="468"/>
    </location>
</feature>
<dbReference type="PANTHER" id="PTHR47336">
    <property type="entry name" value="TRANSCRIPTION FACTOR HMS1-RELATED"/>
    <property type="match status" value="1"/>
</dbReference>
<protein>
    <submittedName>
        <fullName evidence="3">Helix-loop-helix DNA-binding domain family protein</fullName>
    </submittedName>
</protein>
<feature type="compositionally biased region" description="Low complexity" evidence="1">
    <location>
        <begin position="387"/>
        <end position="420"/>
    </location>
</feature>
<dbReference type="AlphaFoldDB" id="A0A8X7NIC8"/>